<dbReference type="Proteomes" id="UP001237642">
    <property type="component" value="Unassembled WGS sequence"/>
</dbReference>
<reference evidence="2" key="1">
    <citation type="submission" date="2023-02" db="EMBL/GenBank/DDBJ databases">
        <title>Genome of toxic invasive species Heracleum sosnowskyi carries increased number of genes despite the absence of recent whole-genome duplications.</title>
        <authorList>
            <person name="Schelkunov M."/>
            <person name="Shtratnikova V."/>
            <person name="Makarenko M."/>
            <person name="Klepikova A."/>
            <person name="Omelchenko D."/>
            <person name="Novikova G."/>
            <person name="Obukhova E."/>
            <person name="Bogdanov V."/>
            <person name="Penin A."/>
            <person name="Logacheva M."/>
        </authorList>
    </citation>
    <scope>NUCLEOTIDE SEQUENCE</scope>
    <source>
        <strain evidence="2">Hsosn_3</strain>
        <tissue evidence="2">Leaf</tissue>
    </source>
</reference>
<dbReference type="AlphaFoldDB" id="A0AAD8H9E2"/>
<accession>A0AAD8H9E2</accession>
<protein>
    <submittedName>
        <fullName evidence="2">Anaphase-promoting complex subunit 4</fullName>
    </submittedName>
</protein>
<dbReference type="PANTHER" id="PTHR33640:SF30">
    <property type="entry name" value="DUF4408 DOMAIN-CONTAINING PROTEIN"/>
    <property type="match status" value="1"/>
</dbReference>
<comment type="caution">
    <text evidence="2">The sequence shown here is derived from an EMBL/GenBank/DDBJ whole genome shotgun (WGS) entry which is preliminary data.</text>
</comment>
<feature type="transmembrane region" description="Helical" evidence="1">
    <location>
        <begin position="61"/>
        <end position="89"/>
    </location>
</feature>
<keyword evidence="1" id="KW-0472">Membrane</keyword>
<dbReference type="EMBL" id="JAUIZM010000010">
    <property type="protein sequence ID" value="KAK1362348.1"/>
    <property type="molecule type" value="Genomic_DNA"/>
</dbReference>
<sequence length="250" mass="28708">MESHNLTIDTVKEEKANAMARYRRFRNFKKLLQLFELFVAVTLVSWSSTCLPAVVKLTGDFFLRFFLSVLNPHVVFLIGNAIIVALFFLSRQIGSDAAATNLNDDGIEFSNSVVEIEPPRSIDTARVEIESPPSMEITVEKQIVCVENVASRTECEAVTNAIEKATKEIQKLERTQSERAWRRETPKRELRRSESEVERTVIKSRETLEKVESLSNEEFRRTVEAFIQKQQNFLRLQKMAEIDTSSISQM</sequence>
<name>A0AAD8H9E2_9APIA</name>
<organism evidence="2 3">
    <name type="scientific">Heracleum sosnowskyi</name>
    <dbReference type="NCBI Taxonomy" id="360622"/>
    <lineage>
        <taxon>Eukaryota</taxon>
        <taxon>Viridiplantae</taxon>
        <taxon>Streptophyta</taxon>
        <taxon>Embryophyta</taxon>
        <taxon>Tracheophyta</taxon>
        <taxon>Spermatophyta</taxon>
        <taxon>Magnoliopsida</taxon>
        <taxon>eudicotyledons</taxon>
        <taxon>Gunneridae</taxon>
        <taxon>Pentapetalae</taxon>
        <taxon>asterids</taxon>
        <taxon>campanulids</taxon>
        <taxon>Apiales</taxon>
        <taxon>Apiaceae</taxon>
        <taxon>Apioideae</taxon>
        <taxon>apioid superclade</taxon>
        <taxon>Tordylieae</taxon>
        <taxon>Tordyliinae</taxon>
        <taxon>Heracleum</taxon>
    </lineage>
</organism>
<keyword evidence="1" id="KW-1133">Transmembrane helix</keyword>
<keyword evidence="1" id="KW-0812">Transmembrane</keyword>
<evidence type="ECO:0000313" key="3">
    <source>
        <dbReference type="Proteomes" id="UP001237642"/>
    </source>
</evidence>
<feature type="transmembrane region" description="Helical" evidence="1">
    <location>
        <begin position="31"/>
        <end position="55"/>
    </location>
</feature>
<evidence type="ECO:0000256" key="1">
    <source>
        <dbReference type="SAM" id="Phobius"/>
    </source>
</evidence>
<reference evidence="2" key="2">
    <citation type="submission" date="2023-05" db="EMBL/GenBank/DDBJ databases">
        <authorList>
            <person name="Schelkunov M.I."/>
        </authorList>
    </citation>
    <scope>NUCLEOTIDE SEQUENCE</scope>
    <source>
        <strain evidence="2">Hsosn_3</strain>
        <tissue evidence="2">Leaf</tissue>
    </source>
</reference>
<evidence type="ECO:0000313" key="2">
    <source>
        <dbReference type="EMBL" id="KAK1362348.1"/>
    </source>
</evidence>
<gene>
    <name evidence="2" type="ORF">POM88_046822</name>
</gene>
<dbReference type="PANTHER" id="PTHR33640">
    <property type="entry name" value="TRANSMEMBRANE PROTEIN"/>
    <property type="match status" value="1"/>
</dbReference>
<keyword evidence="3" id="KW-1185">Reference proteome</keyword>
<proteinExistence type="predicted"/>